<protein>
    <submittedName>
        <fullName evidence="4">Putative zinc ribbon domain protein</fullName>
    </submittedName>
</protein>
<evidence type="ECO:0000313" key="5">
    <source>
        <dbReference type="Proteomes" id="UP000050326"/>
    </source>
</evidence>
<dbReference type="PANTHER" id="PTHR39082:SF1">
    <property type="entry name" value="SCAVENGER RECEPTOR CLASS A MEMBER 3"/>
    <property type="match status" value="1"/>
</dbReference>
<dbReference type="InterPro" id="IPR052376">
    <property type="entry name" value="Oxidative_Scav/Glycosyltrans"/>
</dbReference>
<keyword evidence="1" id="KW-0175">Coiled coil</keyword>
<keyword evidence="5" id="KW-1185">Reference proteome</keyword>
<reference evidence="4 5" key="1">
    <citation type="submission" date="2015-09" db="EMBL/GenBank/DDBJ databases">
        <title>Genome sequence of Oxobacter pfennigii DSM 3222.</title>
        <authorList>
            <person name="Poehlein A."/>
            <person name="Bengelsdorf F.R."/>
            <person name="Schiel-Bengelsdorf B."/>
            <person name="Duerre P."/>
            <person name="Daniel R."/>
        </authorList>
    </citation>
    <scope>NUCLEOTIDE SEQUENCE [LARGE SCALE GENOMIC DNA]</scope>
    <source>
        <strain evidence="4 5">DSM 3222</strain>
    </source>
</reference>
<dbReference type="EMBL" id="LKET01000032">
    <property type="protein sequence ID" value="KPU44083.1"/>
    <property type="molecule type" value="Genomic_DNA"/>
</dbReference>
<dbReference type="InterPro" id="IPR056003">
    <property type="entry name" value="CT398_CC_hairpin"/>
</dbReference>
<dbReference type="Pfam" id="PF24481">
    <property type="entry name" value="CT398_CC"/>
    <property type="match status" value="1"/>
</dbReference>
<dbReference type="AlphaFoldDB" id="A0A0P9AFE7"/>
<sequence length="233" mass="27112">MFKLELLWALQNIDGEIVKYKRIQKNKETLIKLNDLKSQYGKLKESLQNDMVYKKDIVSQSEAFNLKLKTLDKRVKGDSEKLYNEASSIKVIENLQNEIEINKKEIDKIENQLLGIIEKDEKVTSEIKDKKENLIKLKKEFEELKEEYNKIIESGKEILERLEGKRAELLNEIDKGLLARYDEITAKKGSAISKVEKETCSQCGVKLNAILYDKLKKNDDINLCDHCGRILYI</sequence>
<evidence type="ECO:0000259" key="3">
    <source>
        <dbReference type="Pfam" id="PF24481"/>
    </source>
</evidence>
<name>A0A0P9AFE7_9CLOT</name>
<dbReference type="OrthoDB" id="9795058at2"/>
<dbReference type="Proteomes" id="UP000050326">
    <property type="component" value="Unassembled WGS sequence"/>
</dbReference>
<dbReference type="InterPro" id="IPR003743">
    <property type="entry name" value="Zf-RING_7"/>
</dbReference>
<evidence type="ECO:0000256" key="1">
    <source>
        <dbReference type="SAM" id="Coils"/>
    </source>
</evidence>
<evidence type="ECO:0000313" key="4">
    <source>
        <dbReference type="EMBL" id="KPU44083.1"/>
    </source>
</evidence>
<feature type="domain" description="CT398-like coiled coil hairpin" evidence="3">
    <location>
        <begin position="10"/>
        <end position="189"/>
    </location>
</feature>
<dbReference type="Pfam" id="PF02591">
    <property type="entry name" value="Zn_ribbon_9"/>
    <property type="match status" value="1"/>
</dbReference>
<feature type="coiled-coil region" evidence="1">
    <location>
        <begin position="92"/>
        <end position="179"/>
    </location>
</feature>
<gene>
    <name evidence="4" type="ORF">OXPF_22490</name>
</gene>
<feature type="domain" description="C4-type zinc ribbon" evidence="2">
    <location>
        <begin position="199"/>
        <end position="231"/>
    </location>
</feature>
<organism evidence="4 5">
    <name type="scientific">Oxobacter pfennigii</name>
    <dbReference type="NCBI Taxonomy" id="36849"/>
    <lineage>
        <taxon>Bacteria</taxon>
        <taxon>Bacillati</taxon>
        <taxon>Bacillota</taxon>
        <taxon>Clostridia</taxon>
        <taxon>Eubacteriales</taxon>
        <taxon>Clostridiaceae</taxon>
        <taxon>Oxobacter</taxon>
    </lineage>
</organism>
<dbReference type="PANTHER" id="PTHR39082">
    <property type="entry name" value="PHOSPHOLIPASE C-BETA-2-RELATED"/>
    <property type="match status" value="1"/>
</dbReference>
<accession>A0A0P9AFE7</accession>
<comment type="caution">
    <text evidence="4">The sequence shown here is derived from an EMBL/GenBank/DDBJ whole genome shotgun (WGS) entry which is preliminary data.</text>
</comment>
<dbReference type="Gene3D" id="1.10.287.1490">
    <property type="match status" value="1"/>
</dbReference>
<proteinExistence type="predicted"/>
<evidence type="ECO:0000259" key="2">
    <source>
        <dbReference type="Pfam" id="PF02591"/>
    </source>
</evidence>
<dbReference type="RefSeq" id="WP_054875282.1">
    <property type="nucleotide sequence ID" value="NZ_LKET01000032.1"/>
</dbReference>
<dbReference type="STRING" id="36849.OXPF_22490"/>